<keyword evidence="6" id="KW-1185">Reference proteome</keyword>
<proteinExistence type="inferred from homology"/>
<comment type="pathway">
    <text evidence="1">Siderophore biosynthesis.</text>
</comment>
<dbReference type="STRING" id="930152.SAMN05216565_102489"/>
<dbReference type="Pfam" id="PF06276">
    <property type="entry name" value="FhuF"/>
    <property type="match status" value="1"/>
</dbReference>
<evidence type="ECO:0000313" key="5">
    <source>
        <dbReference type="EMBL" id="SDP35444.1"/>
    </source>
</evidence>
<protein>
    <submittedName>
        <fullName evidence="5">Siderophore synthetase component</fullName>
    </submittedName>
</protein>
<dbReference type="AlphaFoldDB" id="A0A1H0S171"/>
<dbReference type="OrthoDB" id="495728at2"/>
<dbReference type="GO" id="GO:0019290">
    <property type="term" value="P:siderophore biosynthetic process"/>
    <property type="evidence" value="ECO:0007669"/>
    <property type="project" value="InterPro"/>
</dbReference>
<evidence type="ECO:0000256" key="2">
    <source>
        <dbReference type="ARBA" id="ARBA00007832"/>
    </source>
</evidence>
<dbReference type="InterPro" id="IPR022770">
    <property type="entry name" value="IucA/IucC-like_C"/>
</dbReference>
<dbReference type="GO" id="GO:0016881">
    <property type="term" value="F:acid-amino acid ligase activity"/>
    <property type="evidence" value="ECO:0007669"/>
    <property type="project" value="UniProtKB-ARBA"/>
</dbReference>
<evidence type="ECO:0000313" key="6">
    <source>
        <dbReference type="Proteomes" id="UP000199159"/>
    </source>
</evidence>
<name>A0A1H0S171_9BACI</name>
<feature type="domain" description="Aerobactin siderophore biosynthesis IucA/IucC-like C-terminal" evidence="4">
    <location>
        <begin position="389"/>
        <end position="535"/>
    </location>
</feature>
<dbReference type="Pfam" id="PF04183">
    <property type="entry name" value="IucA_IucC"/>
    <property type="match status" value="1"/>
</dbReference>
<dbReference type="Gene3D" id="1.10.510.40">
    <property type="match status" value="1"/>
</dbReference>
<sequence>MKTPYLIPSKKINNRVKRQLVEAMIYEGLIEFEEVNEGLFHLFGQERTYWFKGRRSVFDRIRINDEGIFQVLTNHQHITQVTINELLEECVSDEMIKNRVLYELVQTINLCDWNEKHLPIPLARMSSSYEELESEIMEGHLYHPCFKSRTGFTLEDHEQYGPEGKQSFPLLWTAIRRNNVKVSLLEDESDFWKRELGDGMWDEITMELAEAGVTFEDYTLLPIHPWQWKSIHHHLLKLIETGELIILQSKGDWYRATQSVRTLWNEIAPKKANIKLSMNMINTSSLRTLSTPSVCAAPYISAWLQKVIQSDSYLADEASIVILKEYAGICFDSESKSELTGQLGAIWRESIRTYMKEGEEAVPFTALMTVEKTGQLFIEAWLSHYGLEKWVTRLIEVSVIPVWHLLVAHGIAVEAHAQNMILLHKNGWPTRIVLRDFHESIEYTSEFITDPYLVPNFQTIHYQYRNAPLDKYYRMSSVEALRELVMDTLFVYHFSELSYLLEEKSGFKEEQFWKLVKLMISNHIDKHQNLQERHDQIQYSNSEIYVESLLTKKIKKKQKEYRHLVGNIFS</sequence>
<evidence type="ECO:0000259" key="3">
    <source>
        <dbReference type="Pfam" id="PF04183"/>
    </source>
</evidence>
<gene>
    <name evidence="5" type="ORF">SAMN05216565_102489</name>
</gene>
<feature type="domain" description="Aerobactin siderophore biosynthesis IucA/IucC N-terminal" evidence="3">
    <location>
        <begin position="129"/>
        <end position="368"/>
    </location>
</feature>
<dbReference type="PANTHER" id="PTHR34384">
    <property type="entry name" value="L-2,3-DIAMINOPROPANOATE--CITRATE LIGASE"/>
    <property type="match status" value="1"/>
</dbReference>
<dbReference type="Proteomes" id="UP000199159">
    <property type="component" value="Unassembled WGS sequence"/>
</dbReference>
<dbReference type="EMBL" id="FNJU01000002">
    <property type="protein sequence ID" value="SDP35444.1"/>
    <property type="molecule type" value="Genomic_DNA"/>
</dbReference>
<comment type="similarity">
    <text evidence="2">Belongs to the IucA/IucC family.</text>
</comment>
<dbReference type="RefSeq" id="WP_090851014.1">
    <property type="nucleotide sequence ID" value="NZ_FNJU01000002.1"/>
</dbReference>
<evidence type="ECO:0000259" key="4">
    <source>
        <dbReference type="Pfam" id="PF06276"/>
    </source>
</evidence>
<organism evidence="5 6">
    <name type="scientific">Litchfieldia salsa</name>
    <dbReference type="NCBI Taxonomy" id="930152"/>
    <lineage>
        <taxon>Bacteria</taxon>
        <taxon>Bacillati</taxon>
        <taxon>Bacillota</taxon>
        <taxon>Bacilli</taxon>
        <taxon>Bacillales</taxon>
        <taxon>Bacillaceae</taxon>
        <taxon>Litchfieldia</taxon>
    </lineage>
</organism>
<dbReference type="InterPro" id="IPR037455">
    <property type="entry name" value="LucA/IucC-like"/>
</dbReference>
<dbReference type="PANTHER" id="PTHR34384:SF6">
    <property type="entry name" value="STAPHYLOFERRIN B SYNTHASE"/>
    <property type="match status" value="1"/>
</dbReference>
<accession>A0A1H0S171</accession>
<dbReference type="InterPro" id="IPR007310">
    <property type="entry name" value="Aerobactin_biosyn_IucA/IucC_N"/>
</dbReference>
<evidence type="ECO:0000256" key="1">
    <source>
        <dbReference type="ARBA" id="ARBA00004924"/>
    </source>
</evidence>
<reference evidence="6" key="1">
    <citation type="submission" date="2016-10" db="EMBL/GenBank/DDBJ databases">
        <authorList>
            <person name="Varghese N."/>
            <person name="Submissions S."/>
        </authorList>
    </citation>
    <scope>NUCLEOTIDE SEQUENCE [LARGE SCALE GENOMIC DNA]</scope>
    <source>
        <strain evidence="6">IBRC-M10078</strain>
    </source>
</reference>
<dbReference type="Gene3D" id="6.10.250.3370">
    <property type="match status" value="1"/>
</dbReference>